<accession>A0ABS8VB76</accession>
<proteinExistence type="predicted"/>
<organism evidence="1 2">
    <name type="scientific">Datura stramonium</name>
    <name type="common">Jimsonweed</name>
    <name type="synonym">Common thornapple</name>
    <dbReference type="NCBI Taxonomy" id="4076"/>
    <lineage>
        <taxon>Eukaryota</taxon>
        <taxon>Viridiplantae</taxon>
        <taxon>Streptophyta</taxon>
        <taxon>Embryophyta</taxon>
        <taxon>Tracheophyta</taxon>
        <taxon>Spermatophyta</taxon>
        <taxon>Magnoliopsida</taxon>
        <taxon>eudicotyledons</taxon>
        <taxon>Gunneridae</taxon>
        <taxon>Pentapetalae</taxon>
        <taxon>asterids</taxon>
        <taxon>lamiids</taxon>
        <taxon>Solanales</taxon>
        <taxon>Solanaceae</taxon>
        <taxon>Solanoideae</taxon>
        <taxon>Datureae</taxon>
        <taxon>Datura</taxon>
    </lineage>
</organism>
<dbReference type="EMBL" id="JACEIK010003978">
    <property type="protein sequence ID" value="MCD9643722.1"/>
    <property type="molecule type" value="Genomic_DNA"/>
</dbReference>
<evidence type="ECO:0000313" key="1">
    <source>
        <dbReference type="EMBL" id="MCD9643722.1"/>
    </source>
</evidence>
<comment type="caution">
    <text evidence="1">The sequence shown here is derived from an EMBL/GenBank/DDBJ whole genome shotgun (WGS) entry which is preliminary data.</text>
</comment>
<gene>
    <name evidence="1" type="ORF">HAX54_031381</name>
</gene>
<name>A0ABS8VB76_DATST</name>
<sequence length="104" mass="11938">MEEKGEKGREAAWRGGFPVRIWPEVGGFHGLVEENGVVRETVVEFLRWWPEKRGKGERGAVRLVSGGCVRVEGKKNGRRELRGEKVAAAWWWEKEEWVFVLGFG</sequence>
<dbReference type="Proteomes" id="UP000823775">
    <property type="component" value="Unassembled WGS sequence"/>
</dbReference>
<evidence type="ECO:0000313" key="2">
    <source>
        <dbReference type="Proteomes" id="UP000823775"/>
    </source>
</evidence>
<feature type="non-terminal residue" evidence="1">
    <location>
        <position position="104"/>
    </location>
</feature>
<reference evidence="1 2" key="1">
    <citation type="journal article" date="2021" name="BMC Genomics">
        <title>Datura genome reveals duplications of psychoactive alkaloid biosynthetic genes and high mutation rate following tissue culture.</title>
        <authorList>
            <person name="Rajewski A."/>
            <person name="Carter-House D."/>
            <person name="Stajich J."/>
            <person name="Litt A."/>
        </authorList>
    </citation>
    <scope>NUCLEOTIDE SEQUENCE [LARGE SCALE GENOMIC DNA]</scope>
    <source>
        <strain evidence="1">AR-01</strain>
    </source>
</reference>
<keyword evidence="2" id="KW-1185">Reference proteome</keyword>
<protein>
    <submittedName>
        <fullName evidence="1">Uncharacterized protein</fullName>
    </submittedName>
</protein>